<reference evidence="2 3" key="1">
    <citation type="journal article" date="2019" name="Science">
        <title>Social genes are selection hotspots in kin groups of a soil microbe.</title>
        <authorList>
            <person name="Wielgoss S."/>
            <person name="Wolfensberger R."/>
            <person name="Sun L."/>
            <person name="Fiegna F."/>
            <person name="Velicer G.J."/>
        </authorList>
    </citation>
    <scope>NUCLEOTIDE SEQUENCE [LARGE SCALE GENOMIC DNA]</scope>
    <source>
        <strain evidence="2 3">MC3.5.9c15</strain>
    </source>
</reference>
<evidence type="ECO:0000313" key="2">
    <source>
        <dbReference type="EMBL" id="QDE69508.1"/>
    </source>
</evidence>
<dbReference type="GO" id="GO:0042910">
    <property type="term" value="F:xenobiotic transmembrane transporter activity"/>
    <property type="evidence" value="ECO:0007669"/>
    <property type="project" value="TreeGrafter"/>
</dbReference>
<keyword evidence="1" id="KW-0472">Membrane</keyword>
<dbReference type="PANTHER" id="PTHR32063:SF11">
    <property type="entry name" value="CATION OR DRUG EFFLUX SYSTEM PROTEIN"/>
    <property type="match status" value="1"/>
</dbReference>
<dbReference type="InterPro" id="IPR001036">
    <property type="entry name" value="Acrflvin-R"/>
</dbReference>
<evidence type="ECO:0000256" key="1">
    <source>
        <dbReference type="SAM" id="Phobius"/>
    </source>
</evidence>
<protein>
    <submittedName>
        <fullName evidence="2">Uncharacterized protein</fullName>
    </submittedName>
</protein>
<keyword evidence="1" id="KW-1133">Transmembrane helix</keyword>
<gene>
    <name evidence="2" type="ORF">BHS09_22390</name>
</gene>
<dbReference type="Gene3D" id="1.20.1640.10">
    <property type="entry name" value="Multidrug efflux transporter AcrB transmembrane domain"/>
    <property type="match status" value="1"/>
</dbReference>
<sequence>MSFGRAMAAMQERAAQVSPPGTSTARSGLLLEQQERGGQPLVLFGLGLLLVFLVLSAQYESFTLPLVVILSVPLGLPGALGLHDACLPTTSQRLLAASGRSSSASDSSACLQGLSPHRRVVGGEGGAYFSS</sequence>
<dbReference type="Pfam" id="PF00873">
    <property type="entry name" value="ACR_tran"/>
    <property type="match status" value="1"/>
</dbReference>
<dbReference type="Proteomes" id="UP000320179">
    <property type="component" value="Chromosome"/>
</dbReference>
<dbReference type="EMBL" id="CP017174">
    <property type="protein sequence ID" value="QDE69508.1"/>
    <property type="molecule type" value="Genomic_DNA"/>
</dbReference>
<dbReference type="AlphaFoldDB" id="A0AAE6G1X6"/>
<dbReference type="Gene3D" id="3.30.70.1440">
    <property type="entry name" value="Multidrug efflux transporter AcrB pore domain"/>
    <property type="match status" value="1"/>
</dbReference>
<keyword evidence="1" id="KW-0812">Transmembrane</keyword>
<evidence type="ECO:0000313" key="3">
    <source>
        <dbReference type="Proteomes" id="UP000320179"/>
    </source>
</evidence>
<organism evidence="2 3">
    <name type="scientific">Myxococcus xanthus</name>
    <dbReference type="NCBI Taxonomy" id="34"/>
    <lineage>
        <taxon>Bacteria</taxon>
        <taxon>Pseudomonadati</taxon>
        <taxon>Myxococcota</taxon>
        <taxon>Myxococcia</taxon>
        <taxon>Myxococcales</taxon>
        <taxon>Cystobacterineae</taxon>
        <taxon>Myxococcaceae</taxon>
        <taxon>Myxococcus</taxon>
    </lineage>
</organism>
<proteinExistence type="predicted"/>
<dbReference type="PANTHER" id="PTHR32063">
    <property type="match status" value="1"/>
</dbReference>
<name>A0AAE6G1X6_MYXXA</name>
<feature type="transmembrane region" description="Helical" evidence="1">
    <location>
        <begin position="65"/>
        <end position="83"/>
    </location>
</feature>
<dbReference type="SUPFAM" id="SSF82866">
    <property type="entry name" value="Multidrug efflux transporter AcrB transmembrane domain"/>
    <property type="match status" value="1"/>
</dbReference>
<feature type="transmembrane region" description="Helical" evidence="1">
    <location>
        <begin position="41"/>
        <end position="59"/>
    </location>
</feature>
<accession>A0AAE6G1X6</accession>
<dbReference type="GO" id="GO:0005886">
    <property type="term" value="C:plasma membrane"/>
    <property type="evidence" value="ECO:0007669"/>
    <property type="project" value="TreeGrafter"/>
</dbReference>